<proteinExistence type="predicted"/>
<dbReference type="SUPFAM" id="SSF143870">
    <property type="entry name" value="PF0523-like"/>
    <property type="match status" value="1"/>
</dbReference>
<sequence length="135" mass="14749">MEEELSPADGREALVSLVAESLARRYCPEEIASAALAVYAARVRGFGIARNPGIDLLLYLAGQRNIADVLHSYKPRPGGRVLIVAVYPANRLPQSLIPGVLEPPSSCTAGSCDRTRETRLAVFPLRERVYRMQGE</sequence>
<dbReference type="RefSeq" id="WP_058370040.1">
    <property type="nucleotide sequence ID" value="NZ_LNTB01000001.1"/>
</dbReference>
<comment type="caution">
    <text evidence="1">The sequence shown here is derived from an EMBL/GenBank/DDBJ whole genome shotgun (WGS) entry which is preliminary data.</text>
</comment>
<dbReference type="Gene3D" id="3.30.2380.10">
    <property type="entry name" value="CGI121/TPRKB"/>
    <property type="match status" value="1"/>
</dbReference>
<dbReference type="Proteomes" id="UP000053352">
    <property type="component" value="Unassembled WGS sequence"/>
</dbReference>
<gene>
    <name evidence="1" type="ORF">CF15_00415</name>
</gene>
<dbReference type="InterPro" id="IPR036504">
    <property type="entry name" value="CGI121/TPRKB_sf"/>
</dbReference>
<dbReference type="STRING" id="2309.CF15_00415"/>
<reference evidence="1 2" key="1">
    <citation type="submission" date="2015-11" db="EMBL/GenBank/DDBJ databases">
        <title>Genome sequence of Pyrodictium occultum PL-19, a marine hyperthermophilic archaeon isolated from Volcano, Italy.</title>
        <authorList>
            <person name="Utturkar S."/>
            <person name="Huber H."/>
            <person name="Leptihn S."/>
            <person name="Brown S."/>
            <person name="Stetter K.O."/>
            <person name="Podar M."/>
        </authorList>
    </citation>
    <scope>NUCLEOTIDE SEQUENCE [LARGE SCALE GENOMIC DNA]</scope>
    <source>
        <strain evidence="1 2">PL-19</strain>
    </source>
</reference>
<name>A0A0V8RTI2_PYROC</name>
<organism evidence="1 2">
    <name type="scientific">Pyrodictium occultum</name>
    <dbReference type="NCBI Taxonomy" id="2309"/>
    <lineage>
        <taxon>Archaea</taxon>
        <taxon>Thermoproteota</taxon>
        <taxon>Thermoprotei</taxon>
        <taxon>Desulfurococcales</taxon>
        <taxon>Pyrodictiaceae</taxon>
        <taxon>Pyrodictium</taxon>
    </lineage>
</organism>
<dbReference type="AlphaFoldDB" id="A0A0V8RTI2"/>
<evidence type="ECO:0000313" key="1">
    <source>
        <dbReference type="EMBL" id="KSW11367.1"/>
    </source>
</evidence>
<keyword evidence="2" id="KW-1185">Reference proteome</keyword>
<dbReference type="OrthoDB" id="15528at2157"/>
<dbReference type="EMBL" id="LNTB01000001">
    <property type="protein sequence ID" value="KSW11367.1"/>
    <property type="molecule type" value="Genomic_DNA"/>
</dbReference>
<evidence type="ECO:0000313" key="2">
    <source>
        <dbReference type="Proteomes" id="UP000053352"/>
    </source>
</evidence>
<accession>A0A0V8RTI2</accession>
<protein>
    <submittedName>
        <fullName evidence="1">Uncharacterized protein</fullName>
    </submittedName>
</protein>